<dbReference type="SUPFAM" id="SSF100950">
    <property type="entry name" value="NagB/RpiA/CoA transferase-like"/>
    <property type="match status" value="1"/>
</dbReference>
<dbReference type="Gene3D" id="3.40.50.1360">
    <property type="match status" value="1"/>
</dbReference>
<evidence type="ECO:0000256" key="1">
    <source>
        <dbReference type="ARBA" id="ARBA00010466"/>
    </source>
</evidence>
<evidence type="ECO:0000313" key="7">
    <source>
        <dbReference type="Proteomes" id="UP000580474"/>
    </source>
</evidence>
<comment type="caution">
    <text evidence="6">The sequence shown here is derived from an EMBL/GenBank/DDBJ whole genome shotgun (WGS) entry which is preliminary data.</text>
</comment>
<evidence type="ECO:0000313" key="6">
    <source>
        <dbReference type="EMBL" id="MBB5070529.1"/>
    </source>
</evidence>
<feature type="domain" description="Sugar-binding" evidence="5">
    <location>
        <begin position="62"/>
        <end position="305"/>
    </location>
</feature>
<dbReference type="InterPro" id="IPR051054">
    <property type="entry name" value="SorC_transcr_regulators"/>
</dbReference>
<comment type="similarity">
    <text evidence="1">Belongs to the SorC transcriptional regulatory family.</text>
</comment>
<evidence type="ECO:0000259" key="5">
    <source>
        <dbReference type="Pfam" id="PF04198"/>
    </source>
</evidence>
<sequence>MGPERQMLAALVATKHYFEKQTKSQIADELELSRFQVARLLDAAHAEGIVRITVELPSGVDAELSDRLRRRFGLTRALAVVTADDPATRRRQLGKVAADLLGDVVTEDDCLGVAWGRTLGSIPAALTRLATCPVVQLTGVAGSVSENTVELVRQMSAVNGGPATPIYAPFVVADTATARGLRSQSGIARALELHRTVTRAVVGVGSWDPPDSKMHDSLPVEERRALLAKGVQAEVCGTLLNARGGVVGGLEDRCIAIPAELLRQVPEVIAVGGGATKIRAMLAAIRSGLIHGLVTDATAAEELLSLE</sequence>
<dbReference type="InterPro" id="IPR037171">
    <property type="entry name" value="NagB/RpiA_transferase-like"/>
</dbReference>
<evidence type="ECO:0000256" key="3">
    <source>
        <dbReference type="ARBA" id="ARBA00023125"/>
    </source>
</evidence>
<accession>A0A840NMM6</accession>
<dbReference type="GO" id="GO:0003677">
    <property type="term" value="F:DNA binding"/>
    <property type="evidence" value="ECO:0007669"/>
    <property type="project" value="UniProtKB-KW"/>
</dbReference>
<dbReference type="PANTHER" id="PTHR34294:SF1">
    <property type="entry name" value="TRANSCRIPTIONAL REGULATOR LSRR"/>
    <property type="match status" value="1"/>
</dbReference>
<protein>
    <submittedName>
        <fullName evidence="6">DNA-binding transcriptional regulator LsrR (DeoR family)</fullName>
    </submittedName>
</protein>
<reference evidence="6 7" key="1">
    <citation type="submission" date="2020-08" db="EMBL/GenBank/DDBJ databases">
        <title>Sequencing the genomes of 1000 actinobacteria strains.</title>
        <authorList>
            <person name="Klenk H.-P."/>
        </authorList>
    </citation>
    <scope>NUCLEOTIDE SEQUENCE [LARGE SCALE GENOMIC DNA]</scope>
    <source>
        <strain evidence="6 7">DSM 45582</strain>
    </source>
</reference>
<dbReference type="RefSeq" id="WP_184480156.1">
    <property type="nucleotide sequence ID" value="NZ_JACHIV010000001.1"/>
</dbReference>
<dbReference type="Pfam" id="PF04198">
    <property type="entry name" value="Sugar-bind"/>
    <property type="match status" value="1"/>
</dbReference>
<name>A0A840NMM6_9PSEU</name>
<dbReference type="AlphaFoldDB" id="A0A840NMM6"/>
<dbReference type="GO" id="GO:0030246">
    <property type="term" value="F:carbohydrate binding"/>
    <property type="evidence" value="ECO:0007669"/>
    <property type="project" value="InterPro"/>
</dbReference>
<dbReference type="Proteomes" id="UP000580474">
    <property type="component" value="Unassembled WGS sequence"/>
</dbReference>
<proteinExistence type="inferred from homology"/>
<dbReference type="PANTHER" id="PTHR34294">
    <property type="entry name" value="TRANSCRIPTIONAL REGULATOR-RELATED"/>
    <property type="match status" value="1"/>
</dbReference>
<dbReference type="InterPro" id="IPR007324">
    <property type="entry name" value="Sugar-bd_dom_put"/>
</dbReference>
<keyword evidence="3 6" id="KW-0238">DNA-binding</keyword>
<keyword evidence="4" id="KW-0804">Transcription</keyword>
<dbReference type="Gene3D" id="1.10.10.10">
    <property type="entry name" value="Winged helix-like DNA-binding domain superfamily/Winged helix DNA-binding domain"/>
    <property type="match status" value="1"/>
</dbReference>
<evidence type="ECO:0000256" key="4">
    <source>
        <dbReference type="ARBA" id="ARBA00023163"/>
    </source>
</evidence>
<dbReference type="EMBL" id="JACHIV010000001">
    <property type="protein sequence ID" value="MBB5070529.1"/>
    <property type="molecule type" value="Genomic_DNA"/>
</dbReference>
<gene>
    <name evidence="6" type="ORF">BJ969_003617</name>
</gene>
<keyword evidence="2" id="KW-0805">Transcription regulation</keyword>
<dbReference type="InterPro" id="IPR036388">
    <property type="entry name" value="WH-like_DNA-bd_sf"/>
</dbReference>
<evidence type="ECO:0000256" key="2">
    <source>
        <dbReference type="ARBA" id="ARBA00023015"/>
    </source>
</evidence>
<organism evidence="6 7">
    <name type="scientific">Saccharopolyspora gloriosae</name>
    <dbReference type="NCBI Taxonomy" id="455344"/>
    <lineage>
        <taxon>Bacteria</taxon>
        <taxon>Bacillati</taxon>
        <taxon>Actinomycetota</taxon>
        <taxon>Actinomycetes</taxon>
        <taxon>Pseudonocardiales</taxon>
        <taxon>Pseudonocardiaceae</taxon>
        <taxon>Saccharopolyspora</taxon>
    </lineage>
</organism>
<keyword evidence="7" id="KW-1185">Reference proteome</keyword>